<dbReference type="EMBL" id="BK032729">
    <property type="protein sequence ID" value="DAF57121.1"/>
    <property type="molecule type" value="Genomic_DNA"/>
</dbReference>
<evidence type="ECO:0000259" key="3">
    <source>
        <dbReference type="Pfam" id="PF12728"/>
    </source>
</evidence>
<evidence type="ECO:0000256" key="1">
    <source>
        <dbReference type="ARBA" id="ARBA00004192"/>
    </source>
</evidence>
<evidence type="ECO:0000313" key="4">
    <source>
        <dbReference type="EMBL" id="DAF57121.1"/>
    </source>
</evidence>
<organism evidence="4">
    <name type="scientific">Siphoviridae sp. ctnR15</name>
    <dbReference type="NCBI Taxonomy" id="2827938"/>
    <lineage>
        <taxon>Viruses</taxon>
        <taxon>Duplodnaviria</taxon>
        <taxon>Heunggongvirae</taxon>
        <taxon>Uroviricota</taxon>
        <taxon>Caudoviricetes</taxon>
    </lineage>
</organism>
<name>A0A8S5T1I1_9CAUD</name>
<dbReference type="InterPro" id="IPR009061">
    <property type="entry name" value="DNA-bd_dom_put_sf"/>
</dbReference>
<proteinExistence type="predicted"/>
<sequence length="63" mass="7160">MTPGWVTPKGAADYLQVSESTLYALRRAGDGPRYAKRGQLVRYSIADLDAWMRQNMENPNENE</sequence>
<reference evidence="4" key="1">
    <citation type="journal article" date="2021" name="Proc. Natl. Acad. Sci. U.S.A.">
        <title>A Catalog of Tens of Thousands of Viruses from Human Metagenomes Reveals Hidden Associations with Chronic Diseases.</title>
        <authorList>
            <person name="Tisza M.J."/>
            <person name="Buck C.B."/>
        </authorList>
    </citation>
    <scope>NUCLEOTIDE SEQUENCE</scope>
    <source>
        <strain evidence="4">CtnR15</strain>
    </source>
</reference>
<accession>A0A8S5T1I1</accession>
<comment type="subcellular location">
    <subcellularLocation>
        <location evidence="1">Host cytoplasm</location>
    </subcellularLocation>
</comment>
<dbReference type="GO" id="GO:0030430">
    <property type="term" value="C:host cell cytoplasm"/>
    <property type="evidence" value="ECO:0007669"/>
    <property type="project" value="UniProtKB-SubCell"/>
</dbReference>
<dbReference type="Pfam" id="PF12728">
    <property type="entry name" value="HTH_17"/>
    <property type="match status" value="1"/>
</dbReference>
<dbReference type="InterPro" id="IPR036388">
    <property type="entry name" value="WH-like_DNA-bd_sf"/>
</dbReference>
<feature type="domain" description="Helix-turn-helix" evidence="3">
    <location>
        <begin position="5"/>
        <end position="55"/>
    </location>
</feature>
<dbReference type="SUPFAM" id="SSF46955">
    <property type="entry name" value="Putative DNA-binding domain"/>
    <property type="match status" value="1"/>
</dbReference>
<keyword evidence="2" id="KW-1035">Host cytoplasm</keyword>
<dbReference type="InterPro" id="IPR041657">
    <property type="entry name" value="HTH_17"/>
</dbReference>
<protein>
    <submittedName>
        <fullName evidence="4">Helix-turn-helix domain protein</fullName>
    </submittedName>
</protein>
<dbReference type="Gene3D" id="1.10.10.10">
    <property type="entry name" value="Winged helix-like DNA-binding domain superfamily/Winged helix DNA-binding domain"/>
    <property type="match status" value="1"/>
</dbReference>
<evidence type="ECO:0000256" key="2">
    <source>
        <dbReference type="ARBA" id="ARBA00023200"/>
    </source>
</evidence>